<proteinExistence type="predicted"/>
<evidence type="ECO:0008006" key="3">
    <source>
        <dbReference type="Google" id="ProtNLM"/>
    </source>
</evidence>
<protein>
    <recommendedName>
        <fullName evidence="3">Transposase</fullName>
    </recommendedName>
</protein>
<reference evidence="1 2" key="2">
    <citation type="submission" date="2023-08" db="EMBL/GenBank/DDBJ databases">
        <authorList>
            <person name="Du M."/>
            <person name="Liu C."/>
            <person name="Liu S.-J."/>
        </authorList>
    </citation>
    <scope>NUCLEOTIDE SEQUENCE [LARGE SCALE GENOMIC DNA]</scope>
    <source>
        <strain evidence="1 2">GS077</strain>
    </source>
</reference>
<evidence type="ECO:0000313" key="1">
    <source>
        <dbReference type="EMBL" id="MDT6979028.1"/>
    </source>
</evidence>
<comment type="caution">
    <text evidence="1">The sequence shown here is derived from an EMBL/GenBank/DDBJ whole genome shotgun (WGS) entry which is preliminary data.</text>
</comment>
<evidence type="ECO:0000313" key="2">
    <source>
        <dbReference type="Proteomes" id="UP001258434"/>
    </source>
</evidence>
<organism evidence="1 2">
    <name type="scientific">Bacteroides fragilis</name>
    <dbReference type="NCBI Taxonomy" id="817"/>
    <lineage>
        <taxon>Bacteria</taxon>
        <taxon>Pseudomonadati</taxon>
        <taxon>Bacteroidota</taxon>
        <taxon>Bacteroidia</taxon>
        <taxon>Bacteroidales</taxon>
        <taxon>Bacteroidaceae</taxon>
        <taxon>Bacteroides</taxon>
    </lineage>
</organism>
<reference evidence="2" key="1">
    <citation type="submission" date="2023-07" db="EMBL/GenBank/DDBJ databases">
        <title>A gut symbiont ubiquitin homologue binds and inactivates peptidyl-prolyl isomerase to mediate the interbacterial arms race in the human gut.</title>
        <authorList>
            <person name="Jiang K."/>
            <person name="Li W."/>
            <person name="Tong M."/>
            <person name="Xu J."/>
            <person name="Chen Z."/>
            <person name="Yang Y."/>
            <person name="Zang Y."/>
            <person name="Jiao X."/>
            <person name="Liu C."/>
            <person name="Lim B."/>
            <person name="Jiang X."/>
            <person name="Wang J."/>
            <person name="Wu D."/>
            <person name="Wang M."/>
            <person name="Liu S.-J."/>
            <person name="Shao F."/>
            <person name="Gao X."/>
        </authorList>
    </citation>
    <scope>NUCLEOTIDE SEQUENCE [LARGE SCALE GENOMIC DNA]</scope>
    <source>
        <strain evidence="2">GS077</strain>
    </source>
</reference>
<accession>A0ABD5G2L0</accession>
<sequence>MKGFEGGVNAMLKEQKNARNFLHRELRAHVCYCLILKCAI</sequence>
<dbReference type="EMBL" id="JAVFHL010000002">
    <property type="protein sequence ID" value="MDT6979028.1"/>
    <property type="molecule type" value="Genomic_DNA"/>
</dbReference>
<dbReference type="Proteomes" id="UP001258434">
    <property type="component" value="Unassembled WGS sequence"/>
</dbReference>
<gene>
    <name evidence="1" type="ORF">BFGS077_004364</name>
</gene>
<name>A0ABD5G2L0_BACFG</name>
<dbReference type="AlphaFoldDB" id="A0ABD5G2L0"/>